<comment type="caution">
    <text evidence="1">The sequence shown here is derived from an EMBL/GenBank/DDBJ whole genome shotgun (WGS) entry which is preliminary data.</text>
</comment>
<protein>
    <submittedName>
        <fullName evidence="1">87_t:CDS:1</fullName>
    </submittedName>
</protein>
<dbReference type="EMBL" id="CAJVPW010032833">
    <property type="protein sequence ID" value="CAG8729653.1"/>
    <property type="molecule type" value="Genomic_DNA"/>
</dbReference>
<accession>A0ACA9PZL2</accession>
<reference evidence="1" key="1">
    <citation type="submission" date="2021-06" db="EMBL/GenBank/DDBJ databases">
        <authorList>
            <person name="Kallberg Y."/>
            <person name="Tangrot J."/>
            <person name="Rosling A."/>
        </authorList>
    </citation>
    <scope>NUCLEOTIDE SEQUENCE</scope>
    <source>
        <strain evidence="1">28 12/20/2015</strain>
    </source>
</reference>
<proteinExistence type="predicted"/>
<evidence type="ECO:0000313" key="1">
    <source>
        <dbReference type="EMBL" id="CAG8729653.1"/>
    </source>
</evidence>
<name>A0ACA9PZL2_9GLOM</name>
<dbReference type="Proteomes" id="UP000789366">
    <property type="component" value="Unassembled WGS sequence"/>
</dbReference>
<gene>
    <name evidence="1" type="ORF">SPELUC_LOCUS13016</name>
</gene>
<feature type="non-terminal residue" evidence="1">
    <location>
        <position position="1"/>
    </location>
</feature>
<organism evidence="1 2">
    <name type="scientific">Cetraspora pellucida</name>
    <dbReference type="NCBI Taxonomy" id="1433469"/>
    <lineage>
        <taxon>Eukaryota</taxon>
        <taxon>Fungi</taxon>
        <taxon>Fungi incertae sedis</taxon>
        <taxon>Mucoromycota</taxon>
        <taxon>Glomeromycotina</taxon>
        <taxon>Glomeromycetes</taxon>
        <taxon>Diversisporales</taxon>
        <taxon>Gigasporaceae</taxon>
        <taxon>Cetraspora</taxon>
    </lineage>
</organism>
<keyword evidence="2" id="KW-1185">Reference proteome</keyword>
<sequence>KNGATYRIMRRYREPLKDSTESSKIESSNASALKNLEVDYGAVCM</sequence>
<evidence type="ECO:0000313" key="2">
    <source>
        <dbReference type="Proteomes" id="UP000789366"/>
    </source>
</evidence>